<evidence type="ECO:0000313" key="2">
    <source>
        <dbReference type="Proteomes" id="UP000317593"/>
    </source>
</evidence>
<reference evidence="1 2" key="1">
    <citation type="submission" date="2017-05" db="EMBL/GenBank/DDBJ databases">
        <authorList>
            <person name="Varghese N."/>
            <person name="Submissions S."/>
        </authorList>
    </citation>
    <scope>NUCLEOTIDE SEQUENCE [LARGE SCALE GENOMIC DNA]</scope>
    <source>
        <strain evidence="1 2">DSM 21194</strain>
    </source>
</reference>
<protein>
    <submittedName>
        <fullName evidence="1">Uncharacterized protein</fullName>
    </submittedName>
</protein>
<dbReference type="Proteomes" id="UP000317593">
    <property type="component" value="Unassembled WGS sequence"/>
</dbReference>
<keyword evidence="2" id="KW-1185">Reference proteome</keyword>
<organism evidence="1 2">
    <name type="scientific">Fodinibius sediminis</name>
    <dbReference type="NCBI Taxonomy" id="1214077"/>
    <lineage>
        <taxon>Bacteria</taxon>
        <taxon>Pseudomonadati</taxon>
        <taxon>Balneolota</taxon>
        <taxon>Balneolia</taxon>
        <taxon>Balneolales</taxon>
        <taxon>Balneolaceae</taxon>
        <taxon>Fodinibius</taxon>
    </lineage>
</organism>
<proteinExistence type="predicted"/>
<evidence type="ECO:0000313" key="1">
    <source>
        <dbReference type="EMBL" id="SMO70411.1"/>
    </source>
</evidence>
<sequence length="61" mass="6730">MLLKIIEMIAMNLESRGDIAGWCRFFQYVLDCLAGLGKHFAQQIAGKGREAPGQATDKDSD</sequence>
<dbReference type="EMBL" id="FXTH01000010">
    <property type="protein sequence ID" value="SMO70411.1"/>
    <property type="molecule type" value="Genomic_DNA"/>
</dbReference>
<name>A0A521DH09_9BACT</name>
<gene>
    <name evidence="1" type="ORF">SAMN06265218_11036</name>
</gene>
<dbReference type="AlphaFoldDB" id="A0A521DH09"/>
<accession>A0A521DH09</accession>